<dbReference type="EMBL" id="JAUESC010000004">
    <property type="protein sequence ID" value="KAK0597159.1"/>
    <property type="molecule type" value="Genomic_DNA"/>
</dbReference>
<reference evidence="1" key="2">
    <citation type="submission" date="2023-06" db="EMBL/GenBank/DDBJ databases">
        <authorList>
            <person name="Swenson N.G."/>
            <person name="Wegrzyn J.L."/>
            <person name="Mcevoy S.L."/>
        </authorList>
    </citation>
    <scope>NUCLEOTIDE SEQUENCE</scope>
    <source>
        <strain evidence="1">NS2018</strain>
        <tissue evidence="1">Leaf</tissue>
    </source>
</reference>
<sequence length="198" mass="21687">MKGTSGCGLVSKEVDQLLDGPNLVAYSRGTCLEAPVQAHLNEIEAAFVKANFGVDLDKQIGGRRVEKEPISILSEGLKGGSSICVEGELKGTSEPSLSGKKGVINIIERNCCSGKLERNSTMLPIYVNCPGKEVQNKVGWSLEEEIVKVLKKGMAIGFEFNGKKKELLEIINSRKKEDDRRFHDLVRNLVQKLKPSMS</sequence>
<organism evidence="1 2">
    <name type="scientific">Acer saccharum</name>
    <name type="common">Sugar maple</name>
    <dbReference type="NCBI Taxonomy" id="4024"/>
    <lineage>
        <taxon>Eukaryota</taxon>
        <taxon>Viridiplantae</taxon>
        <taxon>Streptophyta</taxon>
        <taxon>Embryophyta</taxon>
        <taxon>Tracheophyta</taxon>
        <taxon>Spermatophyta</taxon>
        <taxon>Magnoliopsida</taxon>
        <taxon>eudicotyledons</taxon>
        <taxon>Gunneridae</taxon>
        <taxon>Pentapetalae</taxon>
        <taxon>rosids</taxon>
        <taxon>malvids</taxon>
        <taxon>Sapindales</taxon>
        <taxon>Sapindaceae</taxon>
        <taxon>Hippocastanoideae</taxon>
        <taxon>Acereae</taxon>
        <taxon>Acer</taxon>
    </lineage>
</organism>
<reference evidence="1" key="1">
    <citation type="journal article" date="2022" name="Plant J.">
        <title>Strategies of tolerance reflected in two North American maple genomes.</title>
        <authorList>
            <person name="McEvoy S.L."/>
            <person name="Sezen U.U."/>
            <person name="Trouern-Trend A."/>
            <person name="McMahon S.M."/>
            <person name="Schaberg P.G."/>
            <person name="Yang J."/>
            <person name="Wegrzyn J.L."/>
            <person name="Swenson N.G."/>
        </authorList>
    </citation>
    <scope>NUCLEOTIDE SEQUENCE</scope>
    <source>
        <strain evidence="1">NS2018</strain>
    </source>
</reference>
<name>A0AA39VS96_ACESA</name>
<dbReference type="Proteomes" id="UP001168877">
    <property type="component" value="Unassembled WGS sequence"/>
</dbReference>
<dbReference type="AlphaFoldDB" id="A0AA39VS96"/>
<accession>A0AA39VS96</accession>
<gene>
    <name evidence="1" type="ORF">LWI29_022326</name>
</gene>
<evidence type="ECO:0000313" key="2">
    <source>
        <dbReference type="Proteomes" id="UP001168877"/>
    </source>
</evidence>
<comment type="caution">
    <text evidence="1">The sequence shown here is derived from an EMBL/GenBank/DDBJ whole genome shotgun (WGS) entry which is preliminary data.</text>
</comment>
<protein>
    <submittedName>
        <fullName evidence="1">Uncharacterized protein</fullName>
    </submittedName>
</protein>
<evidence type="ECO:0000313" key="1">
    <source>
        <dbReference type="EMBL" id="KAK0597159.1"/>
    </source>
</evidence>
<proteinExistence type="predicted"/>
<keyword evidence="2" id="KW-1185">Reference proteome</keyword>